<dbReference type="eggNOG" id="COG1595">
    <property type="taxonomic scope" value="Bacteria"/>
</dbReference>
<dbReference type="Pfam" id="PF04542">
    <property type="entry name" value="Sigma70_r2"/>
    <property type="match status" value="1"/>
</dbReference>
<dbReference type="PANTHER" id="PTHR43133:SF8">
    <property type="entry name" value="RNA POLYMERASE SIGMA FACTOR HI_1459-RELATED"/>
    <property type="match status" value="1"/>
</dbReference>
<evidence type="ECO:0000259" key="6">
    <source>
        <dbReference type="Pfam" id="PF04542"/>
    </source>
</evidence>
<dbReference type="SUPFAM" id="SSF88659">
    <property type="entry name" value="Sigma3 and sigma4 domains of RNA polymerase sigma factors"/>
    <property type="match status" value="1"/>
</dbReference>
<evidence type="ECO:0000313" key="8">
    <source>
        <dbReference type="Proteomes" id="UP000030437"/>
    </source>
</evidence>
<gene>
    <name evidence="7" type="ORF">CD32_08595</name>
</gene>
<keyword evidence="8" id="KW-1185">Reference proteome</keyword>
<evidence type="ECO:0000313" key="7">
    <source>
        <dbReference type="EMBL" id="KGR85888.1"/>
    </source>
</evidence>
<reference evidence="7 8" key="1">
    <citation type="submission" date="2014-02" db="EMBL/GenBank/DDBJ databases">
        <title>Draft genome sequence of Lysinibacillus odysseyi NBRC 100172.</title>
        <authorList>
            <person name="Zhang F."/>
            <person name="Wang G."/>
            <person name="Zhang L."/>
        </authorList>
    </citation>
    <scope>NUCLEOTIDE SEQUENCE [LARGE SCALE GENOMIC DNA]</scope>
    <source>
        <strain evidence="7 8">NBRC 100172</strain>
    </source>
</reference>
<dbReference type="GO" id="GO:0006352">
    <property type="term" value="P:DNA-templated transcription initiation"/>
    <property type="evidence" value="ECO:0007669"/>
    <property type="project" value="InterPro"/>
</dbReference>
<sequence length="165" mass="19666">MEELEHVYRDIHPKLFSYFYLKTSNTATAEDLTQDVFYEASKSLHQFKGHSSLSTWMFAIARNLLRKYYRSRKYEKVMVETLESGPLPKTLTLEQQIEMKEDIQRILLAIRKFDSQSSEIILLRIFGDLSFKEIGELIDKSENYTRVTFHRLKNKLLKEMRDQSE</sequence>
<dbReference type="InterPro" id="IPR013325">
    <property type="entry name" value="RNA_pol_sigma_r2"/>
</dbReference>
<proteinExistence type="inferred from homology"/>
<dbReference type="GO" id="GO:0016987">
    <property type="term" value="F:sigma factor activity"/>
    <property type="evidence" value="ECO:0007669"/>
    <property type="project" value="UniProtKB-KW"/>
</dbReference>
<dbReference type="InterPro" id="IPR036388">
    <property type="entry name" value="WH-like_DNA-bd_sf"/>
</dbReference>
<dbReference type="Gene3D" id="1.10.1740.10">
    <property type="match status" value="1"/>
</dbReference>
<comment type="caution">
    <text evidence="7">The sequence shown here is derived from an EMBL/GenBank/DDBJ whole genome shotgun (WGS) entry which is preliminary data.</text>
</comment>
<dbReference type="Proteomes" id="UP000030437">
    <property type="component" value="Unassembled WGS sequence"/>
</dbReference>
<evidence type="ECO:0000256" key="3">
    <source>
        <dbReference type="ARBA" id="ARBA00023082"/>
    </source>
</evidence>
<dbReference type="InterPro" id="IPR013324">
    <property type="entry name" value="RNA_pol_sigma_r3/r4-like"/>
</dbReference>
<name>A0A0A3ISN9_9BACI</name>
<dbReference type="InterPro" id="IPR014284">
    <property type="entry name" value="RNA_pol_sigma-70_dom"/>
</dbReference>
<evidence type="ECO:0000256" key="4">
    <source>
        <dbReference type="ARBA" id="ARBA00023125"/>
    </source>
</evidence>
<evidence type="ECO:0000256" key="1">
    <source>
        <dbReference type="ARBA" id="ARBA00010641"/>
    </source>
</evidence>
<dbReference type="SUPFAM" id="SSF88946">
    <property type="entry name" value="Sigma2 domain of RNA polymerase sigma factors"/>
    <property type="match status" value="1"/>
</dbReference>
<feature type="domain" description="RNA polymerase sigma-70 region 2" evidence="6">
    <location>
        <begin position="8"/>
        <end position="73"/>
    </location>
</feature>
<organism evidence="7 8">
    <name type="scientific">Lysinibacillus odysseyi 34hs-1 = NBRC 100172</name>
    <dbReference type="NCBI Taxonomy" id="1220589"/>
    <lineage>
        <taxon>Bacteria</taxon>
        <taxon>Bacillati</taxon>
        <taxon>Bacillota</taxon>
        <taxon>Bacilli</taxon>
        <taxon>Bacillales</taxon>
        <taxon>Bacillaceae</taxon>
        <taxon>Lysinibacillus</taxon>
    </lineage>
</organism>
<dbReference type="Gene3D" id="1.10.10.10">
    <property type="entry name" value="Winged helix-like DNA-binding domain superfamily/Winged helix DNA-binding domain"/>
    <property type="match status" value="1"/>
</dbReference>
<dbReference type="RefSeq" id="WP_036153481.1">
    <property type="nucleotide sequence ID" value="NZ_AVCX01000008.1"/>
</dbReference>
<dbReference type="NCBIfam" id="TIGR02937">
    <property type="entry name" value="sigma70-ECF"/>
    <property type="match status" value="1"/>
</dbReference>
<protein>
    <recommendedName>
        <fullName evidence="6">RNA polymerase sigma-70 region 2 domain-containing protein</fullName>
    </recommendedName>
</protein>
<keyword evidence="2" id="KW-0805">Transcription regulation</keyword>
<dbReference type="GO" id="GO:0003677">
    <property type="term" value="F:DNA binding"/>
    <property type="evidence" value="ECO:0007669"/>
    <property type="project" value="UniProtKB-KW"/>
</dbReference>
<dbReference type="PANTHER" id="PTHR43133">
    <property type="entry name" value="RNA POLYMERASE ECF-TYPE SIGMA FACTO"/>
    <property type="match status" value="1"/>
</dbReference>
<dbReference type="OrthoDB" id="9795666at2"/>
<keyword evidence="5" id="KW-0804">Transcription</keyword>
<keyword evidence="4" id="KW-0238">DNA-binding</keyword>
<evidence type="ECO:0000256" key="2">
    <source>
        <dbReference type="ARBA" id="ARBA00023015"/>
    </source>
</evidence>
<dbReference type="InterPro" id="IPR007627">
    <property type="entry name" value="RNA_pol_sigma70_r2"/>
</dbReference>
<keyword evidence="3" id="KW-0731">Sigma factor</keyword>
<dbReference type="STRING" id="1220589.CD32_08595"/>
<accession>A0A0A3ISN9</accession>
<evidence type="ECO:0000256" key="5">
    <source>
        <dbReference type="ARBA" id="ARBA00023163"/>
    </source>
</evidence>
<dbReference type="InterPro" id="IPR039425">
    <property type="entry name" value="RNA_pol_sigma-70-like"/>
</dbReference>
<dbReference type="EMBL" id="JPVP01000053">
    <property type="protein sequence ID" value="KGR85888.1"/>
    <property type="molecule type" value="Genomic_DNA"/>
</dbReference>
<comment type="similarity">
    <text evidence="1">Belongs to the sigma-70 factor family. ECF subfamily.</text>
</comment>
<dbReference type="AlphaFoldDB" id="A0A0A3ISN9"/>